<dbReference type="GO" id="GO:0005525">
    <property type="term" value="F:GTP binding"/>
    <property type="evidence" value="ECO:0007669"/>
    <property type="project" value="InterPro"/>
</dbReference>
<proteinExistence type="predicted"/>
<dbReference type="AlphaFoldDB" id="A0A1H0MFH3"/>
<accession>A0A1H0MFH3</accession>
<dbReference type="RefSeq" id="WP_089965302.1">
    <property type="nucleotide sequence ID" value="NZ_FNJM01000001.1"/>
</dbReference>
<evidence type="ECO:0000259" key="1">
    <source>
        <dbReference type="Pfam" id="PF01926"/>
    </source>
</evidence>
<dbReference type="STRING" id="94869.SAMN04488529_101429"/>
<protein>
    <recommendedName>
        <fullName evidence="1">G domain-containing protein</fullName>
    </recommendedName>
</protein>
<dbReference type="InterPro" id="IPR027417">
    <property type="entry name" value="P-loop_NTPase"/>
</dbReference>
<keyword evidence="3" id="KW-1185">Reference proteome</keyword>
<evidence type="ECO:0000313" key="3">
    <source>
        <dbReference type="Proteomes" id="UP000198597"/>
    </source>
</evidence>
<dbReference type="InterPro" id="IPR006073">
    <property type="entry name" value="GTP-bd"/>
</dbReference>
<dbReference type="OrthoDB" id="9255830at2"/>
<organism evidence="2 3">
    <name type="scientific">Clostridium gasigenes</name>
    <dbReference type="NCBI Taxonomy" id="94869"/>
    <lineage>
        <taxon>Bacteria</taxon>
        <taxon>Bacillati</taxon>
        <taxon>Bacillota</taxon>
        <taxon>Clostridia</taxon>
        <taxon>Eubacteriales</taxon>
        <taxon>Clostridiaceae</taxon>
        <taxon>Clostridium</taxon>
    </lineage>
</organism>
<gene>
    <name evidence="2" type="ORF">SAMN04488529_101429</name>
</gene>
<feature type="domain" description="G" evidence="1">
    <location>
        <begin position="26"/>
        <end position="148"/>
    </location>
</feature>
<dbReference type="SUPFAM" id="SSF52540">
    <property type="entry name" value="P-loop containing nucleoside triphosphate hydrolases"/>
    <property type="match status" value="1"/>
</dbReference>
<reference evidence="2 3" key="1">
    <citation type="submission" date="2016-10" db="EMBL/GenBank/DDBJ databases">
        <authorList>
            <person name="de Groot N.N."/>
        </authorList>
    </citation>
    <scope>NUCLEOTIDE SEQUENCE [LARGE SCALE GENOMIC DNA]</scope>
    <source>
        <strain evidence="2 3">DSM 12272</strain>
    </source>
</reference>
<sequence>MDNYNFINDLFNKINEENKNISPANIMLIGKTGVGKSTLINNIFRENLAETGIGKPVTKHLKKITKEGVPINLYDSRGLELNPLVQKSVRDDINAEIDRIHKSRDINSENLIHIVWYCINAASNRIEEFEIEWIKELSGKIPVIIVLTQNFSDNAKELEKYIDNMNLNIRGIQRILAEPIKFGTIELPRNGLEELVEKTYQVLPQGIRRAFNNAQKVDLKKKVDEATKWALGYIGTSFGIGFSPIPFSDSAILIPGQVGMLAHITTIFGVKVDKDLLVAVSSGVGGIAGATIAGKTLVANIIKFIPGAGTIIGGVISGGTASVLTTALAFSYIEVMKRVAGNQYEGKVTKNEEISEMMYNELKKHFKNRK</sequence>
<dbReference type="Gene3D" id="3.40.50.300">
    <property type="entry name" value="P-loop containing nucleotide triphosphate hydrolases"/>
    <property type="match status" value="1"/>
</dbReference>
<name>A0A1H0MFH3_9CLOT</name>
<dbReference type="Pfam" id="PF01926">
    <property type="entry name" value="MMR_HSR1"/>
    <property type="match status" value="1"/>
</dbReference>
<evidence type="ECO:0000313" key="2">
    <source>
        <dbReference type="EMBL" id="SDO78890.1"/>
    </source>
</evidence>
<dbReference type="Proteomes" id="UP000198597">
    <property type="component" value="Unassembled WGS sequence"/>
</dbReference>
<dbReference type="EMBL" id="FNJM01000001">
    <property type="protein sequence ID" value="SDO78890.1"/>
    <property type="molecule type" value="Genomic_DNA"/>
</dbReference>